<evidence type="ECO:0000313" key="1">
    <source>
        <dbReference type="EMBL" id="GGA51417.1"/>
    </source>
</evidence>
<protein>
    <submittedName>
        <fullName evidence="1">Uncharacterized protein</fullName>
    </submittedName>
</protein>
<comment type="caution">
    <text evidence="1">The sequence shown here is derived from an EMBL/GenBank/DDBJ whole genome shotgun (WGS) entry which is preliminary data.</text>
</comment>
<dbReference type="EMBL" id="BMJA01000007">
    <property type="protein sequence ID" value="GGA51417.1"/>
    <property type="molecule type" value="Genomic_DNA"/>
</dbReference>
<proteinExistence type="predicted"/>
<evidence type="ECO:0000313" key="2">
    <source>
        <dbReference type="Proteomes" id="UP000620046"/>
    </source>
</evidence>
<sequence length="197" mass="22170">MGDLRPFRLRESEQFPRNNGSFLHAKNYAHMCTTHGASAIVRTCRLGITIAAQFILDDGVGNVKQGMDLVGKIIVGSDIFTGANDEACDDPVRSFLKQWPVSTHAFFGCASLLKYGIDDFCCDFIRQFFHMRWIADIYLFYFYTRGRLWKIDIPSVPRQGCFIAMSAGSWDGGGQVAFFCFLTTSAPELSPRFCLMI</sequence>
<organism evidence="1 2">
    <name type="scientific">Dyella nitratireducens</name>
    <dbReference type="NCBI Taxonomy" id="1849580"/>
    <lineage>
        <taxon>Bacteria</taxon>
        <taxon>Pseudomonadati</taxon>
        <taxon>Pseudomonadota</taxon>
        <taxon>Gammaproteobacteria</taxon>
        <taxon>Lysobacterales</taxon>
        <taxon>Rhodanobacteraceae</taxon>
        <taxon>Dyella</taxon>
    </lineage>
</organism>
<dbReference type="Proteomes" id="UP000620046">
    <property type="component" value="Unassembled WGS sequence"/>
</dbReference>
<keyword evidence="2" id="KW-1185">Reference proteome</keyword>
<accession>A0ABQ1GW21</accession>
<gene>
    <name evidence="1" type="ORF">GCM10010981_46020</name>
</gene>
<name>A0ABQ1GW21_9GAMM</name>
<reference evidence="2" key="1">
    <citation type="journal article" date="2019" name="Int. J. Syst. Evol. Microbiol.">
        <title>The Global Catalogue of Microorganisms (GCM) 10K type strain sequencing project: providing services to taxonomists for standard genome sequencing and annotation.</title>
        <authorList>
            <consortium name="The Broad Institute Genomics Platform"/>
            <consortium name="The Broad Institute Genome Sequencing Center for Infectious Disease"/>
            <person name="Wu L."/>
            <person name="Ma J."/>
        </authorList>
    </citation>
    <scope>NUCLEOTIDE SEQUENCE [LARGE SCALE GENOMIC DNA]</scope>
    <source>
        <strain evidence="2">CGMCC 1.15439</strain>
    </source>
</reference>